<evidence type="ECO:0000313" key="2">
    <source>
        <dbReference type="EMBL" id="EJN58067.1"/>
    </source>
</evidence>
<keyword evidence="1" id="KW-0812">Transmembrane</keyword>
<dbReference type="Proteomes" id="UP000007813">
    <property type="component" value="Unassembled WGS sequence"/>
</dbReference>
<dbReference type="eggNOG" id="arCOG11494">
    <property type="taxonomic scope" value="Archaea"/>
</dbReference>
<protein>
    <submittedName>
        <fullName evidence="2">Uncharacterized protein</fullName>
    </submittedName>
</protein>
<sequence length="125" mass="13099">MSEESTENAETPATDWTPQWLAAVRADRRRRLVALVLVALVGLGLAWIHWLGLFVAGALVGLVSKSLPRAIVAGVALGVVVLFVQLLVTPAMNASEFVALTPASYVTVAAGVLAPTWGSLVRGVL</sequence>
<evidence type="ECO:0000256" key="1">
    <source>
        <dbReference type="SAM" id="Phobius"/>
    </source>
</evidence>
<comment type="caution">
    <text evidence="2">The sequence shown here is derived from an EMBL/GenBank/DDBJ whole genome shotgun (WGS) entry which is preliminary data.</text>
</comment>
<dbReference type="AlphaFoldDB" id="J3EUJ0"/>
<name>J3EUJ0_9EURY</name>
<feature type="transmembrane region" description="Helical" evidence="1">
    <location>
        <begin position="32"/>
        <end position="50"/>
    </location>
</feature>
<keyword evidence="1" id="KW-0472">Membrane</keyword>
<feature type="transmembrane region" description="Helical" evidence="1">
    <location>
        <begin position="70"/>
        <end position="88"/>
    </location>
</feature>
<proteinExistence type="predicted"/>
<keyword evidence="1" id="KW-1133">Transmembrane helix</keyword>
<feature type="transmembrane region" description="Helical" evidence="1">
    <location>
        <begin position="97"/>
        <end position="117"/>
    </location>
</feature>
<evidence type="ECO:0000313" key="3">
    <source>
        <dbReference type="Proteomes" id="UP000007813"/>
    </source>
</evidence>
<dbReference type="EMBL" id="ALJD01000009">
    <property type="protein sequence ID" value="EJN58067.1"/>
    <property type="molecule type" value="Genomic_DNA"/>
</dbReference>
<gene>
    <name evidence="2" type="ORF">HSB1_34840</name>
</gene>
<dbReference type="OrthoDB" id="386545at2157"/>
<dbReference type="RefSeq" id="WP_009376870.1">
    <property type="nucleotide sequence ID" value="NZ_ALJD01000009.1"/>
</dbReference>
<accession>J3EUJ0</accession>
<organism evidence="2 3">
    <name type="scientific">Halogranum salarium B-1</name>
    <dbReference type="NCBI Taxonomy" id="1210908"/>
    <lineage>
        <taxon>Archaea</taxon>
        <taxon>Methanobacteriati</taxon>
        <taxon>Methanobacteriota</taxon>
        <taxon>Stenosarchaea group</taxon>
        <taxon>Halobacteria</taxon>
        <taxon>Halobacteriales</taxon>
        <taxon>Haloferacaceae</taxon>
    </lineage>
</organism>
<reference evidence="2 3" key="1">
    <citation type="journal article" date="2012" name="J. Bacteriol.">
        <title>Draft Genome Sequence of the Extremely Halophilic Archaeon Halogranum salarium B-1T.</title>
        <authorList>
            <person name="Kim K.K."/>
            <person name="Lee K.C."/>
            <person name="Lee J.S."/>
        </authorList>
    </citation>
    <scope>NUCLEOTIDE SEQUENCE [LARGE SCALE GENOMIC DNA]</scope>
    <source>
        <strain evidence="2 3">B-1</strain>
    </source>
</reference>